<dbReference type="AlphaFoldDB" id="A0A1P8UWN1"/>
<dbReference type="OrthoDB" id="7860307at2"/>
<keyword evidence="2" id="KW-1185">Reference proteome</keyword>
<dbReference type="RefSeq" id="WP_076702720.1">
    <property type="nucleotide sequence ID" value="NZ_CP015093.1"/>
</dbReference>
<evidence type="ECO:0000313" key="2">
    <source>
        <dbReference type="Proteomes" id="UP000187059"/>
    </source>
</evidence>
<protein>
    <submittedName>
        <fullName evidence="1">Polyketide cyclase / dehydrase and lipid transport</fullName>
    </submittedName>
</protein>
<reference evidence="1 2" key="1">
    <citation type="submission" date="2016-04" db="EMBL/GenBank/DDBJ databases">
        <title>Deep-sea bacteria in the southern Pacific.</title>
        <authorList>
            <person name="Tang K."/>
        </authorList>
    </citation>
    <scope>NUCLEOTIDE SEQUENCE [LARGE SCALE GENOMIC DNA]</scope>
    <source>
        <strain evidence="1 2">JLT2014</strain>
    </source>
</reference>
<dbReference type="InterPro" id="IPR019587">
    <property type="entry name" value="Polyketide_cyclase/dehydratase"/>
</dbReference>
<evidence type="ECO:0000313" key="1">
    <source>
        <dbReference type="EMBL" id="APZ53799.1"/>
    </source>
</evidence>
<dbReference type="CDD" id="cd07812">
    <property type="entry name" value="SRPBCC"/>
    <property type="match status" value="1"/>
</dbReference>
<dbReference type="SUPFAM" id="SSF55961">
    <property type="entry name" value="Bet v1-like"/>
    <property type="match status" value="1"/>
</dbReference>
<dbReference type="Pfam" id="PF10604">
    <property type="entry name" value="Polyketide_cyc2"/>
    <property type="match status" value="1"/>
</dbReference>
<accession>A0A1P8UWN1</accession>
<dbReference type="KEGG" id="paby:Ga0080574_TMP3465"/>
<sequence length="156" mass="17699">MEFSTKEDIEAPLDRVFSQASDFDHIERQVMRRGVDVRRVSGDPAQPAAGMGWLAGFRFRGKPREAEITLTEYDVPNRLCYRTVSGGIEAVTQIDFVALSRSRTRVGMEIALVPKTLSARVLLHSMKLAKGNLEKRFRVKMADFAKELEDRLKREG</sequence>
<dbReference type="EMBL" id="CP015093">
    <property type="protein sequence ID" value="APZ53799.1"/>
    <property type="molecule type" value="Genomic_DNA"/>
</dbReference>
<dbReference type="Gene3D" id="3.30.530.20">
    <property type="match status" value="1"/>
</dbReference>
<proteinExistence type="predicted"/>
<dbReference type="InterPro" id="IPR023393">
    <property type="entry name" value="START-like_dom_sf"/>
</dbReference>
<name>A0A1P8UWN1_9RHOB</name>
<dbReference type="STRING" id="1250539.Ga0080574_TMP3465"/>
<gene>
    <name evidence="1" type="ORF">Ga0080574_TMP3465</name>
</gene>
<organism evidence="1 2">
    <name type="scientific">Salipiger abyssi</name>
    <dbReference type="NCBI Taxonomy" id="1250539"/>
    <lineage>
        <taxon>Bacteria</taxon>
        <taxon>Pseudomonadati</taxon>
        <taxon>Pseudomonadota</taxon>
        <taxon>Alphaproteobacteria</taxon>
        <taxon>Rhodobacterales</taxon>
        <taxon>Roseobacteraceae</taxon>
        <taxon>Salipiger</taxon>
    </lineage>
</organism>
<dbReference type="Proteomes" id="UP000187059">
    <property type="component" value="Chromosome"/>
</dbReference>